<evidence type="ECO:0000313" key="2">
    <source>
        <dbReference type="Proteomes" id="UP001304344"/>
    </source>
</evidence>
<evidence type="ECO:0000313" key="1">
    <source>
        <dbReference type="EMBL" id="WNL49155.1"/>
    </source>
</evidence>
<keyword evidence="1" id="KW-0436">Ligase</keyword>
<dbReference type="EMBL" id="OR296290">
    <property type="protein sequence ID" value="WNL49155.1"/>
    <property type="molecule type" value="Genomic_DNA"/>
</dbReference>
<accession>A0AA96J2K9</accession>
<sequence length="269" mass="30187">MTTKRKFLIGSDPEMFVRTSNGIITSVAGLLGCSKDDKITLAKDVRLQEDNVLAEFDIDPQSGFEAFNDNMQRGIDLTNNVLNKLDMETAPGVSSHIFTEEEMKTFNESAFIFGCTPDFNAFTGQKNPSPTSQNKGLRTAGGHVHLGVVGALDITLQTQMMLGVLCDYFLSLPAVIMDKDTRRKELYGKASAIRYKDYGIEYRSLSNFWISDRENRKFVYDQVDKVVQQCDMSTLMALHSRLPIEKLHEIINGNNVKEADQQIKLLQVA</sequence>
<dbReference type="Pfam" id="PF14395">
    <property type="entry name" value="COOH-NH2_lig"/>
    <property type="match status" value="1"/>
</dbReference>
<keyword evidence="2" id="KW-1185">Reference proteome</keyword>
<reference evidence="1 2" key="1">
    <citation type="submission" date="2023-07" db="EMBL/GenBank/DDBJ databases">
        <authorList>
            <person name="Jia X."/>
        </authorList>
    </citation>
    <scope>NUCLEOTIDE SEQUENCE [LARGE SCALE GENOMIC DNA]</scope>
</reference>
<dbReference type="InterPro" id="IPR025681">
    <property type="entry name" value="COOH-NH2_lig"/>
</dbReference>
<dbReference type="PROSITE" id="PS51257">
    <property type="entry name" value="PROKAR_LIPOPROTEIN"/>
    <property type="match status" value="1"/>
</dbReference>
<protein>
    <submittedName>
        <fullName evidence="1">COOH.NH2 ligase</fullName>
    </submittedName>
</protein>
<name>A0AA96J2K9_9CAUD</name>
<proteinExistence type="predicted"/>
<dbReference type="Proteomes" id="UP001304344">
    <property type="component" value="Segment"/>
</dbReference>
<organism evidence="1 2">
    <name type="scientific">Escherichia phage SDYTW1-F1-2-2_3</name>
    <dbReference type="NCBI Taxonomy" id="3073059"/>
    <lineage>
        <taxon>Viruses</taxon>
        <taxon>Duplodnaviria</taxon>
        <taxon>Heunggongvirae</taxon>
        <taxon>Uroviricota</taxon>
        <taxon>Caudoviricetes</taxon>
        <taxon>Mktvariviridae</taxon>
        <taxon>Gordonclarkvirinae</taxon>
        <taxon>Kuravirus</taxon>
        <taxon>Kuravirus SDYTW1F1223</taxon>
    </lineage>
</organism>
<dbReference type="GO" id="GO:0016874">
    <property type="term" value="F:ligase activity"/>
    <property type="evidence" value="ECO:0007669"/>
    <property type="project" value="UniProtKB-KW"/>
</dbReference>